<dbReference type="EMBL" id="PDHS01000135">
    <property type="protein sequence ID" value="MQM30162.1"/>
    <property type="molecule type" value="Genomic_DNA"/>
</dbReference>
<proteinExistence type="predicted"/>
<evidence type="ECO:0000313" key="1">
    <source>
        <dbReference type="EMBL" id="MQM30162.1"/>
    </source>
</evidence>
<sequence>MNELIRLVAQRAGISPAQAKLAVIAMLAYLTARLPSPVVGRIREQLGAALCPSDADTGEGTSR</sequence>
<dbReference type="Proteomes" id="UP000342300">
    <property type="component" value="Unassembled WGS sequence"/>
</dbReference>
<name>A0A6A7RTB7_9PROT</name>
<dbReference type="AlphaFoldDB" id="A0A6A7RTB7"/>
<organism evidence="1 2">
    <name type="scientific">Candidatus Accumulibacter phosphatis</name>
    <dbReference type="NCBI Taxonomy" id="327160"/>
    <lineage>
        <taxon>Bacteria</taxon>
        <taxon>Pseudomonadati</taxon>
        <taxon>Pseudomonadota</taxon>
        <taxon>Betaproteobacteria</taxon>
        <taxon>Candidatus Accumulibacter</taxon>
    </lineage>
</organism>
<accession>A0A6A7RTB7</accession>
<comment type="caution">
    <text evidence="1">The sequence shown here is derived from an EMBL/GenBank/DDBJ whole genome shotgun (WGS) entry which is preliminary data.</text>
</comment>
<evidence type="ECO:0000313" key="2">
    <source>
        <dbReference type="Proteomes" id="UP000342300"/>
    </source>
</evidence>
<reference evidence="1 2" key="1">
    <citation type="submission" date="2017-09" db="EMBL/GenBank/DDBJ databases">
        <title>Metagenomic Analysis Reveals Denitrifying Candidatus Accumulibacter and Flanking Population as a Source of N2O.</title>
        <authorList>
            <person name="Gao H."/>
            <person name="Mao Y."/>
            <person name="Zhao X."/>
            <person name="Liu W.-T."/>
            <person name="Zhang T."/>
            <person name="Wells G."/>
        </authorList>
    </citation>
    <scope>NUCLEOTIDE SEQUENCE [LARGE SCALE GENOMIC DNA]</scope>
    <source>
        <strain evidence="1">CANDO_2_IC</strain>
    </source>
</reference>
<gene>
    <name evidence="1" type="ORF">CRU78_06315</name>
</gene>
<protein>
    <submittedName>
        <fullName evidence="1">Uncharacterized protein</fullName>
    </submittedName>
</protein>